<feature type="domain" description="D-isomer specific 2-hydroxyacid dehydrogenase catalytic" evidence="5">
    <location>
        <begin position="33"/>
        <end position="311"/>
    </location>
</feature>
<dbReference type="GO" id="GO:0047545">
    <property type="term" value="F:(S)-2-hydroxyglutarate dehydrogenase activity"/>
    <property type="evidence" value="ECO:0007669"/>
    <property type="project" value="UniProtKB-ARBA"/>
</dbReference>
<dbReference type="Gene3D" id="3.40.50.720">
    <property type="entry name" value="NAD(P)-binding Rossmann-like Domain"/>
    <property type="match status" value="2"/>
</dbReference>
<dbReference type="InterPro" id="IPR006139">
    <property type="entry name" value="D-isomer_2_OHA_DH_cat_dom"/>
</dbReference>
<dbReference type="InterPro" id="IPR006140">
    <property type="entry name" value="D-isomer_DH_NAD-bd"/>
</dbReference>
<dbReference type="GO" id="GO:0008465">
    <property type="term" value="F:hydroxypyruvate reductase (NADH) activity"/>
    <property type="evidence" value="ECO:0007669"/>
    <property type="project" value="UniProtKB-EC"/>
</dbReference>
<gene>
    <name evidence="7" type="ORF">CR492_07840</name>
</gene>
<evidence type="ECO:0000256" key="4">
    <source>
        <dbReference type="RuleBase" id="RU003719"/>
    </source>
</evidence>
<dbReference type="GO" id="GO:0004617">
    <property type="term" value="F:phosphoglycerate dehydrogenase activity"/>
    <property type="evidence" value="ECO:0007669"/>
    <property type="project" value="UniProtKB-ARBA"/>
</dbReference>
<dbReference type="RefSeq" id="WP_102843183.1">
    <property type="nucleotide sequence ID" value="NZ_PDZR01000006.1"/>
</dbReference>
<evidence type="ECO:0000256" key="2">
    <source>
        <dbReference type="ARBA" id="ARBA00023002"/>
    </source>
</evidence>
<dbReference type="SUPFAM" id="SSF51735">
    <property type="entry name" value="NAD(P)-binding Rossmann-fold domains"/>
    <property type="match status" value="1"/>
</dbReference>
<dbReference type="CDD" id="cd12162">
    <property type="entry name" value="2-Hacid_dh_4"/>
    <property type="match status" value="1"/>
</dbReference>
<dbReference type="SUPFAM" id="SSF52283">
    <property type="entry name" value="Formate/glycerate dehydrogenase catalytic domain-like"/>
    <property type="match status" value="1"/>
</dbReference>
<dbReference type="GO" id="GO:0006564">
    <property type="term" value="P:L-serine biosynthetic process"/>
    <property type="evidence" value="ECO:0007669"/>
    <property type="project" value="UniProtKB-ARBA"/>
</dbReference>
<dbReference type="EMBL" id="PDZR01000006">
    <property type="protein sequence ID" value="PNG26587.1"/>
    <property type="molecule type" value="Genomic_DNA"/>
</dbReference>
<dbReference type="PROSITE" id="PS00670">
    <property type="entry name" value="D_2_HYDROXYACID_DH_2"/>
    <property type="match status" value="1"/>
</dbReference>
<dbReference type="AlphaFoldDB" id="A0A2J7TIL9"/>
<evidence type="ECO:0000259" key="5">
    <source>
        <dbReference type="Pfam" id="PF00389"/>
    </source>
</evidence>
<evidence type="ECO:0000313" key="7">
    <source>
        <dbReference type="EMBL" id="PNG26587.1"/>
    </source>
</evidence>
<dbReference type="EC" id="1.1.1.29" evidence="7"/>
<accession>A0A2J7TIL9</accession>
<keyword evidence="3" id="KW-0520">NAD</keyword>
<dbReference type="InterPro" id="IPR029752">
    <property type="entry name" value="D-isomer_DH_CS1"/>
</dbReference>
<reference evidence="7 8" key="1">
    <citation type="submission" date="2017-10" db="EMBL/GenBank/DDBJ databases">
        <title>Genome announcement of Methylocella silvestris TVC from permafrost.</title>
        <authorList>
            <person name="Wang J."/>
            <person name="Geng K."/>
            <person name="Ul-Haque F."/>
            <person name="Crombie A.T."/>
            <person name="Street L.E."/>
            <person name="Wookey P.A."/>
            <person name="Murrell J.C."/>
            <person name="Pratscher J."/>
        </authorList>
    </citation>
    <scope>NUCLEOTIDE SEQUENCE [LARGE SCALE GENOMIC DNA]</scope>
    <source>
        <strain evidence="7 8">TVC</strain>
    </source>
</reference>
<protein>
    <submittedName>
        <fullName evidence="7">Glycerate dehydrogenase</fullName>
        <ecNumber evidence="7">1.1.1.29</ecNumber>
    </submittedName>
</protein>
<dbReference type="PANTHER" id="PTHR43761:SF1">
    <property type="entry name" value="D-ISOMER SPECIFIC 2-HYDROXYACID DEHYDROGENASE CATALYTIC DOMAIN-CONTAINING PROTEIN-RELATED"/>
    <property type="match status" value="1"/>
</dbReference>
<evidence type="ECO:0000259" key="6">
    <source>
        <dbReference type="Pfam" id="PF02826"/>
    </source>
</evidence>
<proteinExistence type="inferred from homology"/>
<dbReference type="PANTHER" id="PTHR43761">
    <property type="entry name" value="D-ISOMER SPECIFIC 2-HYDROXYACID DEHYDROGENASE FAMILY PROTEIN (AFU_ORTHOLOGUE AFUA_1G13630)"/>
    <property type="match status" value="1"/>
</dbReference>
<dbReference type="InterPro" id="IPR050418">
    <property type="entry name" value="D-iso_2-hydroxyacid_DH_PdxB"/>
</dbReference>
<comment type="similarity">
    <text evidence="1 4">Belongs to the D-isomer specific 2-hydroxyacid dehydrogenase family.</text>
</comment>
<feature type="domain" description="D-isomer specific 2-hydroxyacid dehydrogenase NAD-binding" evidence="6">
    <location>
        <begin position="106"/>
        <end position="281"/>
    </location>
</feature>
<comment type="caution">
    <text evidence="7">The sequence shown here is derived from an EMBL/GenBank/DDBJ whole genome shotgun (WGS) entry which is preliminary data.</text>
</comment>
<name>A0A2J7TIL9_METSI</name>
<keyword evidence="2 4" id="KW-0560">Oxidoreductase</keyword>
<sequence length="313" mass="33788">MTHSIVFLDRSTLDANVRSPDFPHSYKDYDVTAPNEIVERLKGATIAITNKVPLREATLAQLPDLKMIAVAATGTDVIDKAYAKAHGVTVSNIRNYAFNTVPEHVFALAFALRRSIVAYVDDVRAGRWQESDQFCFFDHPIRDMRGSTLGIVGYGALGKSVGKIAEAFGMKILAYDVFPQPGLVDLDTLIKGSDIITLHAPLTPDTKNMIGARELDMMKPDALLINTARGGLVDEAALADALSAGKIGGAGFDVLTVEPPKQGNILLDLKLPNLLITPHVAWASREAMQILADQLIDNVEAFAAGKPQNVVEA</sequence>
<dbReference type="PROSITE" id="PS00065">
    <property type="entry name" value="D_2_HYDROXYACID_DH_1"/>
    <property type="match status" value="1"/>
</dbReference>
<dbReference type="Pfam" id="PF02826">
    <property type="entry name" value="2-Hacid_dh_C"/>
    <property type="match status" value="1"/>
</dbReference>
<dbReference type="InterPro" id="IPR029753">
    <property type="entry name" value="D-isomer_DH_CS"/>
</dbReference>
<dbReference type="Pfam" id="PF00389">
    <property type="entry name" value="2-Hacid_dh"/>
    <property type="match status" value="1"/>
</dbReference>
<dbReference type="OrthoDB" id="9793626at2"/>
<dbReference type="FunFam" id="3.40.50.720:FF:000041">
    <property type="entry name" value="D-3-phosphoglycerate dehydrogenase"/>
    <property type="match status" value="1"/>
</dbReference>
<dbReference type="PROSITE" id="PS00671">
    <property type="entry name" value="D_2_HYDROXYACID_DH_3"/>
    <property type="match status" value="1"/>
</dbReference>
<organism evidence="7 8">
    <name type="scientific">Methylocella silvestris</name>
    <dbReference type="NCBI Taxonomy" id="199596"/>
    <lineage>
        <taxon>Bacteria</taxon>
        <taxon>Pseudomonadati</taxon>
        <taxon>Pseudomonadota</taxon>
        <taxon>Alphaproteobacteria</taxon>
        <taxon>Hyphomicrobiales</taxon>
        <taxon>Beijerinckiaceae</taxon>
        <taxon>Methylocella</taxon>
    </lineage>
</organism>
<dbReference type="InterPro" id="IPR036291">
    <property type="entry name" value="NAD(P)-bd_dom_sf"/>
</dbReference>
<evidence type="ECO:0000256" key="1">
    <source>
        <dbReference type="ARBA" id="ARBA00005854"/>
    </source>
</evidence>
<dbReference type="Proteomes" id="UP000236286">
    <property type="component" value="Unassembled WGS sequence"/>
</dbReference>
<evidence type="ECO:0000256" key="3">
    <source>
        <dbReference type="ARBA" id="ARBA00023027"/>
    </source>
</evidence>
<evidence type="ECO:0000313" key="8">
    <source>
        <dbReference type="Proteomes" id="UP000236286"/>
    </source>
</evidence>
<dbReference type="GO" id="GO:0051287">
    <property type="term" value="F:NAD binding"/>
    <property type="evidence" value="ECO:0007669"/>
    <property type="project" value="InterPro"/>
</dbReference>